<dbReference type="AlphaFoldDB" id="A0A9W8GXM0"/>
<dbReference type="PANTHER" id="PTHR11571:SF150">
    <property type="entry name" value="GLUTATHIONE S-TRANSFERASE"/>
    <property type="match status" value="1"/>
</dbReference>
<evidence type="ECO:0000313" key="3">
    <source>
        <dbReference type="Proteomes" id="UP001140011"/>
    </source>
</evidence>
<proteinExistence type="predicted"/>
<comment type="caution">
    <text evidence="2">The sequence shown here is derived from an EMBL/GenBank/DDBJ whole genome shotgun (WGS) entry which is preliminary data.</text>
</comment>
<dbReference type="SUPFAM" id="SSF52833">
    <property type="entry name" value="Thioredoxin-like"/>
    <property type="match status" value="1"/>
</dbReference>
<dbReference type="Gene3D" id="1.20.1050.10">
    <property type="match status" value="1"/>
</dbReference>
<dbReference type="SUPFAM" id="SSF47616">
    <property type="entry name" value="GST C-terminal domain-like"/>
    <property type="match status" value="1"/>
</dbReference>
<evidence type="ECO:0000313" key="2">
    <source>
        <dbReference type="EMBL" id="KAJ2754726.1"/>
    </source>
</evidence>
<dbReference type="PANTHER" id="PTHR11571">
    <property type="entry name" value="GLUTATHIONE S-TRANSFERASE"/>
    <property type="match status" value="1"/>
</dbReference>
<dbReference type="GO" id="GO:0006749">
    <property type="term" value="P:glutathione metabolic process"/>
    <property type="evidence" value="ECO:0007669"/>
    <property type="project" value="TreeGrafter"/>
</dbReference>
<dbReference type="Pfam" id="PF14497">
    <property type="entry name" value="GST_C_3"/>
    <property type="match status" value="1"/>
</dbReference>
<dbReference type="Proteomes" id="UP001140011">
    <property type="component" value="Unassembled WGS sequence"/>
</dbReference>
<sequence>MTSYIFRYFNIVGLGETTRLLLTAAKVRWTEESSDFEQGKLDNPNGCPVVLIQKSSDGSPDLVFNEFIPMERYLARTYGFLPADPSQAALQEQLRDEQRGVMKNLLISVAIGIEATQVVRDLVFIMFEERLEKFINAHTELLRKNGNTGYSFSSTLSYADLMIYSFMRLVIIEFAQSSKDIARRFKGKMTPELAKLAATVEADPLLEAYVSQRGKFSNVF</sequence>
<name>A0A9W8GXM0_9FUNG</name>
<dbReference type="EMBL" id="JANBUH010000099">
    <property type="protein sequence ID" value="KAJ2754726.1"/>
    <property type="molecule type" value="Genomic_DNA"/>
</dbReference>
<dbReference type="InterPro" id="IPR004046">
    <property type="entry name" value="GST_C"/>
</dbReference>
<dbReference type="Gene3D" id="3.40.30.10">
    <property type="entry name" value="Glutaredoxin"/>
    <property type="match status" value="1"/>
</dbReference>
<keyword evidence="3" id="KW-1185">Reference proteome</keyword>
<organism evidence="2 3">
    <name type="scientific">Coemansia pectinata</name>
    <dbReference type="NCBI Taxonomy" id="1052879"/>
    <lineage>
        <taxon>Eukaryota</taxon>
        <taxon>Fungi</taxon>
        <taxon>Fungi incertae sedis</taxon>
        <taxon>Zoopagomycota</taxon>
        <taxon>Kickxellomycotina</taxon>
        <taxon>Kickxellomycetes</taxon>
        <taxon>Kickxellales</taxon>
        <taxon>Kickxellaceae</taxon>
        <taxon>Coemansia</taxon>
    </lineage>
</organism>
<dbReference type="GO" id="GO:0004364">
    <property type="term" value="F:glutathione transferase activity"/>
    <property type="evidence" value="ECO:0007669"/>
    <property type="project" value="TreeGrafter"/>
</dbReference>
<evidence type="ECO:0000259" key="1">
    <source>
        <dbReference type="PROSITE" id="PS50404"/>
    </source>
</evidence>
<feature type="domain" description="GST N-terminal" evidence="1">
    <location>
        <begin position="2"/>
        <end position="82"/>
    </location>
</feature>
<accession>A0A9W8GXM0</accession>
<protein>
    <recommendedName>
        <fullName evidence="1">GST N-terminal domain-containing protein</fullName>
    </recommendedName>
</protein>
<dbReference type="InterPro" id="IPR036249">
    <property type="entry name" value="Thioredoxin-like_sf"/>
</dbReference>
<dbReference type="InterPro" id="IPR050213">
    <property type="entry name" value="GST_superfamily"/>
</dbReference>
<reference evidence="2" key="1">
    <citation type="submission" date="2022-07" db="EMBL/GenBank/DDBJ databases">
        <title>Phylogenomic reconstructions and comparative analyses of Kickxellomycotina fungi.</title>
        <authorList>
            <person name="Reynolds N.K."/>
            <person name="Stajich J.E."/>
            <person name="Barry K."/>
            <person name="Grigoriev I.V."/>
            <person name="Crous P."/>
            <person name="Smith M.E."/>
        </authorList>
    </citation>
    <scope>NUCLEOTIDE SEQUENCE</scope>
    <source>
        <strain evidence="2">BCRC 34297</strain>
    </source>
</reference>
<dbReference type="PROSITE" id="PS50404">
    <property type="entry name" value="GST_NTER"/>
    <property type="match status" value="1"/>
</dbReference>
<dbReference type="InterPro" id="IPR004045">
    <property type="entry name" value="Glutathione_S-Trfase_N"/>
</dbReference>
<dbReference type="InterPro" id="IPR036282">
    <property type="entry name" value="Glutathione-S-Trfase_C_sf"/>
</dbReference>
<dbReference type="OrthoDB" id="414243at2759"/>
<gene>
    <name evidence="2" type="ORF">GGI19_002198</name>
</gene>